<dbReference type="InterPro" id="IPR027351">
    <property type="entry name" value="(+)RNA_virus_helicase_core_dom"/>
</dbReference>
<keyword evidence="14" id="KW-0946">Virion</keyword>
<dbReference type="GO" id="GO:0032259">
    <property type="term" value="P:methylation"/>
    <property type="evidence" value="ECO:0007669"/>
    <property type="project" value="UniProtKB-KW"/>
</dbReference>
<reference evidence="26" key="1">
    <citation type="journal article" date="2009" name="Arch. Virol.">
        <title>Identification and molecular characterization of a marafivirus in Rubus spp.</title>
        <authorList>
            <person name="Sabanadzovic S."/>
            <person name="Abou Ghanem-Sabanadzovic N."/>
        </authorList>
    </citation>
    <scope>NUCLEOTIDE SEQUENCE [LARGE SCALE GENOMIC DNA]</scope>
</reference>
<dbReference type="InterPro" id="IPR001788">
    <property type="entry name" value="RNA-dep_RNA_pol_alsuvir"/>
</dbReference>
<keyword evidence="3" id="KW-0167">Capsid protein</keyword>
<proteinExistence type="evidence at transcript level"/>
<evidence type="ECO:0000256" key="7">
    <source>
        <dbReference type="ARBA" id="ARBA00022670"/>
    </source>
</evidence>
<keyword evidence="5" id="KW-0489">Methyltransferase</keyword>
<dbReference type="GO" id="GO:0006396">
    <property type="term" value="P:RNA processing"/>
    <property type="evidence" value="ECO:0007669"/>
    <property type="project" value="InterPro"/>
</dbReference>
<dbReference type="GO" id="GO:0039694">
    <property type="term" value="P:viral RNA genome replication"/>
    <property type="evidence" value="ECO:0007669"/>
    <property type="project" value="InterPro"/>
</dbReference>
<evidence type="ECO:0000256" key="16">
    <source>
        <dbReference type="ARBA" id="ARBA00022953"/>
    </source>
</evidence>
<dbReference type="CDD" id="cd23247">
    <property type="entry name" value="Tymoviridae_RdRp"/>
    <property type="match status" value="1"/>
</dbReference>
<dbReference type="GO" id="GO:0006351">
    <property type="term" value="P:DNA-templated transcription"/>
    <property type="evidence" value="ECO:0007669"/>
    <property type="project" value="InterPro"/>
</dbReference>
<evidence type="ECO:0000256" key="13">
    <source>
        <dbReference type="ARBA" id="ARBA00022840"/>
    </source>
</evidence>
<evidence type="ECO:0000256" key="15">
    <source>
        <dbReference type="ARBA" id="ARBA00022876"/>
    </source>
</evidence>
<dbReference type="Pfam" id="PF01660">
    <property type="entry name" value="Vmethyltransf"/>
    <property type="match status" value="1"/>
</dbReference>
<feature type="compositionally biased region" description="Pro residues" evidence="21">
    <location>
        <begin position="594"/>
        <end position="612"/>
    </location>
</feature>
<organism evidence="25 26">
    <name type="scientific">Blackberry virus S</name>
    <dbReference type="NCBI Taxonomy" id="670883"/>
    <lineage>
        <taxon>Viruses</taxon>
        <taxon>Riboviria</taxon>
        <taxon>Orthornavirae</taxon>
        <taxon>Kitrinoviricota</taxon>
        <taxon>Alsuviricetes</taxon>
        <taxon>Tymovirales</taxon>
        <taxon>Tymoviridae</taxon>
        <taxon>Marafivirus</taxon>
        <taxon>Marafivirus rubi</taxon>
    </lineage>
</organism>
<evidence type="ECO:0000256" key="20">
    <source>
        <dbReference type="PROSITE-ProRule" id="PRU01074"/>
    </source>
</evidence>
<dbReference type="SUPFAM" id="SSF56672">
    <property type="entry name" value="DNA/RNA polymerases"/>
    <property type="match status" value="1"/>
</dbReference>
<keyword evidence="2" id="KW-0696">RNA-directed RNA polymerase</keyword>
<dbReference type="Pfam" id="PF00983">
    <property type="entry name" value="Tymo_coat"/>
    <property type="match status" value="1"/>
</dbReference>
<feature type="compositionally biased region" description="Pro residues" evidence="21">
    <location>
        <begin position="689"/>
        <end position="698"/>
    </location>
</feature>
<keyword evidence="9" id="KW-0548">Nucleotidyltransferase</keyword>
<evidence type="ECO:0000256" key="12">
    <source>
        <dbReference type="ARBA" id="ARBA00022807"/>
    </source>
</evidence>
<sequence>MERSNSNLFASTSACFSLAIPISPLDFSPNAEAESLLPLQGAGFKDVIEALAPTSHRDTISSALLETVVDPFRSSLQRYPWSVPTHHQTFLQNCGIDASGFGFKSHPHPVHKILETNLIHNTWSCLASTDSAVMFMKPSKFAKLQAAQPHFTELHNYRLVAKDSTRYPVTSSHVPNIETIFMHDTIMYYTPAQVLDLFLQSPKLQKLYASLVVPPESDFTSITLYPELYRFRFDGHSLVYELEQNPAHNYTQPKSALVWLKTTTIIGPDFSLTVSILDSQGPLHSLLIQRGEPPLHSRHDTAEFRTPPAILLPAPSSLNQDVRHRLVPKKVYDAVFLYVRTVRTLRVTDPAGFIRTQSSKAEHSWVTSFAWDNLAHFALQTASHRPRTTYYLFSSALARLSHWCRNHQLALSWASVVAISPAAALSSLSVSKFLRSELNSLAIFRRWIKAPPHFLFAPKAPFLSMSFRALRTGPLLFANTGFQTRLFPTAAQNFCSANPLLASFFPVKPLHRGAFLASLLAASVPVALLLVRQFVGPDSPQSMHDAYADLFHPADWRLIFNRKPLFASPEPFLPITTVPAPVDLPQIESIAIPAPSPAPPSPTSLAPTPIPPVTSTLDPAPASASAPAATPPAIAAPAPAPEPQAEALSLLIPSEHQPAAPPPIPELLPAAGQLQLESSGVVSNLTPAAPEPAAPEPSPLQADSSARGPVQLFSELFPGSYIGTTGAFNSRYRASGRAPTPYPAGTDCLLVTIEQATSISRRDLWETLVTNLPDCLLAPCEISKHGLSTDHFAVLAFFYSLRVTFLTSHGPVDLGMSDATTNFRIDHQPESKDLMGHFSLHQDSKPVPTLNGGTGSELATAATRFNLDGCLLPFNTVHTFVTAPSRAKNLISNMKNGFDGVLANIDPHHTSTARDRLLCLDGIIDVAKPRRVRLFHIAGFAGCGKSYPIARLLKTPLFREFKVAVPTVELRAEWKDLLKIRPGAQWRLSTWESSLLKSARILVIDEVYKMPRGYVDLAVHADPTIELVILLGDPLQGVYHSTHPSSTNSRLSPETHYLSKYIDFYCLWSHRIPQDVAKFFGVHSTNLAPGFSKWVPNLSPSSKILTNSQNSMKTLVDCGFASVTIASSQGSTYPGATNILLDRNSALLSHSNSLVALTRSKKGVVFTGDRKMLEEGPTSNLLFSRYFTGKVVSLAGLFPSELPKCPHLTVPLTSRSVKLSGAGLYDHAIPFRSASAPMIKSSVTSDVILDPVRPFLGDGDLNAPQISTHFLPETRRPLHFDIPSGKPSSDSPASAEPTVPVHEPVYPGETFENLAAHFLPCHDPEDREIHFRGQLSNQFPHINRPFELACQSSSLLAAVHSERDDPTLLPASIPKRLRFRPSSAPYRLTAKDEVLGSLLYEGLCRAYHRNSFTVLPFNETLYLECIALNEFAQLSSKTQSVIMANSKRSDPDWRYSAVRIFSKAQHKVNENSIFGNWKACQTLALMHDAVVLLLGPVKKYQRMFDAQDRPAHLYVHAGNTPAQMSSWCQNHLTDTVHLANDYTAFVQSQHGEAVVLERKKMERLSIPQALIDLHVFLKTNVETQFGPLTCMRLTGEPGTYDDNSDYNLAVINLEYSASHVPTMISGDDSLLDFEPPRRPEWSALEPLLALRFKKERDRYATFCGYYVGKAGAVRSPIALFAKLMIAVDDGSLGDKLISYLAEFAVGHSLGDPFWTLLPLEAVLFQSACFDFFCRRAPPALKISLKLGEVSESIMARLGRGLNWASSAVYSMLSSAQRRALLTSSRQGRSLPDNPEVSKLQGELLQSFQFVPQPSMNNSLLLPLFGGLSPSLAAHPMPGPNVTSQVGPAPPNDDRVDRQPSLPLAPRVAEVSPLHAHIDYPFQWEVGTYSGDKAAFVSDDLSASKTLKTLTAGYRHAEILSAEVDFVPLAPSFSKPISVGAVWTIASISPASAHEQSYYGGRLLTLGGPVLMSSTTRIPLDVSRINPVIKSSVSYSDTPRISYTVYSAAGTANTALISVIIRGIVRLSGPSGNTVA</sequence>
<dbReference type="SUPFAM" id="SSF88633">
    <property type="entry name" value="Positive stranded ssRNA viruses"/>
    <property type="match status" value="1"/>
</dbReference>
<dbReference type="Pfam" id="PF19227">
    <property type="entry name" value="Salyut"/>
    <property type="match status" value="1"/>
</dbReference>
<keyword evidence="10" id="KW-0547">Nucleotide-binding</keyword>
<dbReference type="Gene3D" id="2.60.120.20">
    <property type="match status" value="1"/>
</dbReference>
<dbReference type="GO" id="GO:0039648">
    <property type="term" value="P:symbiont-mediated perturbation of host ubiquitin-like protein modification"/>
    <property type="evidence" value="ECO:0007669"/>
    <property type="project" value="UniProtKB-KW"/>
</dbReference>
<keyword evidence="17" id="KW-0511">Multifunctional enzyme</keyword>
<dbReference type="PROSITE" id="PS51657">
    <property type="entry name" value="PSRV_HELICASE"/>
    <property type="match status" value="1"/>
</dbReference>
<evidence type="ECO:0000259" key="24">
    <source>
        <dbReference type="PROSITE" id="PS51743"/>
    </source>
</evidence>
<evidence type="ECO:0000256" key="19">
    <source>
        <dbReference type="ARBA" id="ARBA00046330"/>
    </source>
</evidence>
<dbReference type="GO" id="GO:0004197">
    <property type="term" value="F:cysteine-type endopeptidase activity"/>
    <property type="evidence" value="ECO:0007669"/>
    <property type="project" value="UniProtKB-UniRule"/>
</dbReference>
<dbReference type="Proteomes" id="UP000242746">
    <property type="component" value="Segment"/>
</dbReference>
<comment type="subcellular location">
    <subcellularLocation>
        <location evidence="1">Virion</location>
    </subcellularLocation>
</comment>
<keyword evidence="8" id="KW-0808">Transferase</keyword>
<keyword evidence="12 20" id="KW-0788">Thiol protease</keyword>
<feature type="active site" description="For protease activity" evidence="20">
    <location>
        <position position="748"/>
    </location>
</feature>
<evidence type="ECO:0000256" key="5">
    <source>
        <dbReference type="ARBA" id="ARBA00022603"/>
    </source>
</evidence>
<evidence type="ECO:0000256" key="10">
    <source>
        <dbReference type="ARBA" id="ARBA00022741"/>
    </source>
</evidence>
<dbReference type="Gene3D" id="3.90.70.100">
    <property type="match status" value="1"/>
</dbReference>
<dbReference type="GeneID" id="37616530"/>
<keyword evidence="11 20" id="KW-0378">Hydrolase</keyword>
<evidence type="ECO:0000256" key="14">
    <source>
        <dbReference type="ARBA" id="ARBA00022844"/>
    </source>
</evidence>
<feature type="domain" description="Alphavirus-like MT" evidence="24">
    <location>
        <begin position="99"/>
        <end position="260"/>
    </location>
</feature>
<feature type="domain" description="RdRp catalytic" evidence="22">
    <location>
        <begin position="1535"/>
        <end position="1641"/>
    </location>
</feature>
<dbReference type="GO" id="GO:0005524">
    <property type="term" value="F:ATP binding"/>
    <property type="evidence" value="ECO:0007669"/>
    <property type="project" value="UniProtKB-KW"/>
</dbReference>
<keyword evidence="4" id="KW-0945">Host-virus interaction</keyword>
<evidence type="ECO:0000313" key="25">
    <source>
        <dbReference type="EMBL" id="ACV53023.1"/>
    </source>
</evidence>
<keyword evidence="13" id="KW-0067">ATP-binding</keyword>
<evidence type="ECO:0000256" key="2">
    <source>
        <dbReference type="ARBA" id="ARBA00022484"/>
    </source>
</evidence>
<dbReference type="InterPro" id="IPR000574">
    <property type="entry name" value="Tymo_coat"/>
</dbReference>
<evidence type="ECO:0000259" key="23">
    <source>
        <dbReference type="PROSITE" id="PS51657"/>
    </source>
</evidence>
<dbReference type="GO" id="GO:0019028">
    <property type="term" value="C:viral capsid"/>
    <property type="evidence" value="ECO:0007669"/>
    <property type="project" value="UniProtKB-KW"/>
</dbReference>
<keyword evidence="7 20" id="KW-0645">Protease</keyword>
<dbReference type="GO" id="GO:0005198">
    <property type="term" value="F:structural molecule activity"/>
    <property type="evidence" value="ECO:0007669"/>
    <property type="project" value="InterPro"/>
</dbReference>
<keyword evidence="15" id="KW-1127">Modulation of host ubiquitin pathway by viral deubiquitinase</keyword>
<keyword evidence="26" id="KW-1185">Reference proteome</keyword>
<dbReference type="InterPro" id="IPR002588">
    <property type="entry name" value="Alphavirus-like_MT_dom"/>
</dbReference>
<dbReference type="Gene3D" id="3.40.50.300">
    <property type="entry name" value="P-loop containing nucleotide triphosphate hydrolases"/>
    <property type="match status" value="1"/>
</dbReference>
<evidence type="ECO:0000256" key="21">
    <source>
        <dbReference type="SAM" id="MobiDB-lite"/>
    </source>
</evidence>
<feature type="region of interest" description="Disordered" evidence="21">
    <location>
        <begin position="1277"/>
        <end position="1300"/>
    </location>
</feature>
<dbReference type="GO" id="GO:0003968">
    <property type="term" value="F:RNA-directed RNA polymerase activity"/>
    <property type="evidence" value="ECO:0007669"/>
    <property type="project" value="UniProtKB-KW"/>
</dbReference>
<dbReference type="Pfam" id="PF05381">
    <property type="entry name" value="Peptidase_C21"/>
    <property type="match status" value="1"/>
</dbReference>
<evidence type="ECO:0000313" key="26">
    <source>
        <dbReference type="Proteomes" id="UP000242746"/>
    </source>
</evidence>
<protein>
    <submittedName>
        <fullName evidence="25">Polyprotein</fullName>
    </submittedName>
</protein>
<dbReference type="PROSITE" id="PS51738">
    <property type="entry name" value="PEPTIDASE_C21"/>
    <property type="match status" value="1"/>
</dbReference>
<dbReference type="InterPro" id="IPR043629">
    <property type="entry name" value="Salyut_dom"/>
</dbReference>
<dbReference type="Pfam" id="PF00978">
    <property type="entry name" value="RdRP_2"/>
    <property type="match status" value="1"/>
</dbReference>
<evidence type="ECO:0000256" key="4">
    <source>
        <dbReference type="ARBA" id="ARBA00022581"/>
    </source>
</evidence>
<comment type="similarity">
    <text evidence="19">Belongs to the Tymoviridae non-structural replication polyprotein family.</text>
</comment>
<feature type="region of interest" description="Disordered" evidence="21">
    <location>
        <begin position="684"/>
        <end position="705"/>
    </location>
</feature>
<dbReference type="InterPro" id="IPR027417">
    <property type="entry name" value="P-loop_NTPase"/>
</dbReference>
<evidence type="ECO:0000256" key="17">
    <source>
        <dbReference type="ARBA" id="ARBA00023268"/>
    </source>
</evidence>
<evidence type="ECO:0000256" key="9">
    <source>
        <dbReference type="ARBA" id="ARBA00022695"/>
    </source>
</evidence>
<feature type="domain" description="(+)RNA virus helicase C-terminal" evidence="23">
    <location>
        <begin position="909"/>
        <end position="1199"/>
    </location>
</feature>
<evidence type="ECO:0000256" key="6">
    <source>
        <dbReference type="ARBA" id="ARBA00022662"/>
    </source>
</evidence>
<feature type="region of interest" description="Disordered" evidence="21">
    <location>
        <begin position="1835"/>
        <end position="1856"/>
    </location>
</feature>
<dbReference type="PROSITE" id="PS51257">
    <property type="entry name" value="PROKAR_LIPOPROTEIN"/>
    <property type="match status" value="1"/>
</dbReference>
<dbReference type="EMBL" id="FJ915122">
    <property type="protein sequence ID" value="ACV53023.1"/>
    <property type="molecule type" value="mRNA"/>
</dbReference>
<dbReference type="GO" id="GO:0003723">
    <property type="term" value="F:RNA binding"/>
    <property type="evidence" value="ECO:0007669"/>
    <property type="project" value="InterPro"/>
</dbReference>
<dbReference type="KEGG" id="vg:37616530"/>
<keyword evidence="6" id="KW-1130">Modulation of host ubiquitin pathway by virus</keyword>
<evidence type="ECO:0000256" key="1">
    <source>
        <dbReference type="ARBA" id="ARBA00004328"/>
    </source>
</evidence>
<dbReference type="InterPro" id="IPR008043">
    <property type="entry name" value="Peptidase_C21"/>
</dbReference>
<feature type="compositionally biased region" description="Low complexity" evidence="21">
    <location>
        <begin position="619"/>
        <end position="642"/>
    </location>
</feature>
<dbReference type="Pfam" id="PF01443">
    <property type="entry name" value="Viral_helicase1"/>
    <property type="match status" value="1"/>
</dbReference>
<dbReference type="GO" id="GO:0008174">
    <property type="term" value="F:mRNA methyltransferase activity"/>
    <property type="evidence" value="ECO:0007669"/>
    <property type="project" value="UniProtKB-UniRule"/>
</dbReference>
<feature type="active site" description="For protease activity" evidence="20">
    <location>
        <position position="837"/>
    </location>
</feature>
<feature type="region of interest" description="Disordered" evidence="21">
    <location>
        <begin position="591"/>
        <end position="642"/>
    </location>
</feature>
<evidence type="ECO:0000256" key="3">
    <source>
        <dbReference type="ARBA" id="ARBA00022561"/>
    </source>
</evidence>
<dbReference type="InterPro" id="IPR043502">
    <property type="entry name" value="DNA/RNA_pol_sf"/>
</dbReference>
<dbReference type="InterPro" id="IPR007094">
    <property type="entry name" value="RNA-dir_pol_PSvirus"/>
</dbReference>
<evidence type="ECO:0000259" key="22">
    <source>
        <dbReference type="PROSITE" id="PS50507"/>
    </source>
</evidence>
<accession>C8YZ25</accession>
<evidence type="ECO:0000256" key="18">
    <source>
        <dbReference type="ARBA" id="ARBA00045135"/>
    </source>
</evidence>
<dbReference type="RefSeq" id="YP_009505639.1">
    <property type="nucleotide sequence ID" value="NC_038328.1"/>
</dbReference>
<dbReference type="GO" id="GO:0006508">
    <property type="term" value="P:proteolysis"/>
    <property type="evidence" value="ECO:0007669"/>
    <property type="project" value="UniProtKB-KW"/>
</dbReference>
<dbReference type="GO" id="GO:0016556">
    <property type="term" value="P:mRNA modification"/>
    <property type="evidence" value="ECO:0007669"/>
    <property type="project" value="InterPro"/>
</dbReference>
<dbReference type="InterPro" id="IPR029053">
    <property type="entry name" value="Viral_coat"/>
</dbReference>
<evidence type="ECO:0000256" key="8">
    <source>
        <dbReference type="ARBA" id="ARBA00022679"/>
    </source>
</evidence>
<dbReference type="PROSITE" id="PS50507">
    <property type="entry name" value="RDRP_SSRNA_POS"/>
    <property type="match status" value="1"/>
</dbReference>
<comment type="function">
    <text evidence="18">RNA-directed RNA polymerase is responsible for the replication and transcription of the genome.</text>
</comment>
<evidence type="ECO:0000256" key="11">
    <source>
        <dbReference type="ARBA" id="ARBA00022801"/>
    </source>
</evidence>
<dbReference type="InterPro" id="IPR043181">
    <property type="entry name" value="TYMV_endopept_dom"/>
</dbReference>
<keyword evidence="16" id="KW-0693">Viral RNA replication</keyword>
<name>C8YZ25_9VIRU</name>
<dbReference type="PROSITE" id="PS51743">
    <property type="entry name" value="ALPHAVIRUS_MT"/>
    <property type="match status" value="1"/>
</dbReference>